<keyword evidence="4" id="KW-0819">tRNA processing</keyword>
<evidence type="ECO:0000256" key="6">
    <source>
        <dbReference type="ARBA" id="ARBA00023002"/>
    </source>
</evidence>
<dbReference type="Pfam" id="PF01207">
    <property type="entry name" value="Dus"/>
    <property type="match status" value="2"/>
</dbReference>
<evidence type="ECO:0000313" key="15">
    <source>
        <dbReference type="EMBL" id="CAB9519179.1"/>
    </source>
</evidence>
<dbReference type="InterPro" id="IPR035587">
    <property type="entry name" value="DUS-like_FMN-bd"/>
</dbReference>
<organism evidence="15 16">
    <name type="scientific">Seminavis robusta</name>
    <dbReference type="NCBI Taxonomy" id="568900"/>
    <lineage>
        <taxon>Eukaryota</taxon>
        <taxon>Sar</taxon>
        <taxon>Stramenopiles</taxon>
        <taxon>Ochrophyta</taxon>
        <taxon>Bacillariophyta</taxon>
        <taxon>Bacillariophyceae</taxon>
        <taxon>Bacillariophycidae</taxon>
        <taxon>Naviculales</taxon>
        <taxon>Naviculaceae</taxon>
        <taxon>Seminavis</taxon>
    </lineage>
</organism>
<keyword evidence="5" id="KW-0521">NADP</keyword>
<keyword evidence="2" id="KW-0285">Flavoprotein</keyword>
<comment type="catalytic activity">
    <reaction evidence="13">
        <text>5,6-dihydrouridine(17) in tRNA + NADP(+) = uridine(17) in tRNA + NADPH + H(+)</text>
        <dbReference type="Rhea" id="RHEA:53368"/>
        <dbReference type="Rhea" id="RHEA-COMP:13541"/>
        <dbReference type="Rhea" id="RHEA-COMP:13542"/>
        <dbReference type="ChEBI" id="CHEBI:15378"/>
        <dbReference type="ChEBI" id="CHEBI:57783"/>
        <dbReference type="ChEBI" id="CHEBI:58349"/>
        <dbReference type="ChEBI" id="CHEBI:65315"/>
        <dbReference type="ChEBI" id="CHEBI:74443"/>
        <dbReference type="EC" id="1.3.1.88"/>
    </reaction>
    <physiologicalReaction direction="right-to-left" evidence="13">
        <dbReference type="Rhea" id="RHEA:53370"/>
    </physiologicalReaction>
</comment>
<sequence length="465" mass="52005">MLSTRQVMALTSKTARTASFPSSINHVMAPMVAASDYPFRCLLRQHGVDLCFTQMMHAKNLVNDKQFRKTHLDLLEFLPSPPPPLLLPQQERFLQGSRILLTPDDERTKFTRGPLIAQLAGHDVDAVVQAAAVLMESSQGQLTGIDLNLGCPQHIARKGHYGAFIMEDDPQRVYDILTALSTYMAESYPQTMVSAKIRLPLDDSTLAERIPRLIQTGISFLTIHGRTLHENKTKVRACHVDRMTKAIQTARAVQPDFPVIANGGIETYDDVIAIQQQTDATAVMSSEALLETPNVFMSSSSSSKAPPQVIFQQQFQFAHDYLDWCTRYPPLPGVLGNHGSLCICRGHLFKFLHRYLQEHPDLRDALGSPKLTTCVQLRDIVDTLQSRYDDDTVWSVLSSQPNASWYRRHRDALERVHTRRGGATPIAVQALLSVPEKKALLRTRIAKLQQQNKEKAMSSSSSSVL</sequence>
<name>A0A9N8EHB9_9STRA</name>
<feature type="domain" description="DUS-like FMN-binding" evidence="14">
    <location>
        <begin position="108"/>
        <end position="316"/>
    </location>
</feature>
<keyword evidence="6" id="KW-0560">Oxidoreductase</keyword>
<dbReference type="SUPFAM" id="SSF51395">
    <property type="entry name" value="FMN-linked oxidoreductases"/>
    <property type="match status" value="1"/>
</dbReference>
<dbReference type="GO" id="GO:0050660">
    <property type="term" value="F:flavin adenine dinucleotide binding"/>
    <property type="evidence" value="ECO:0007669"/>
    <property type="project" value="InterPro"/>
</dbReference>
<evidence type="ECO:0000256" key="8">
    <source>
        <dbReference type="ARBA" id="ARBA00038313"/>
    </source>
</evidence>
<comment type="similarity">
    <text evidence="8">Belongs to the Dus family. Dus1 subfamily.</text>
</comment>
<evidence type="ECO:0000256" key="1">
    <source>
        <dbReference type="ARBA" id="ARBA00001917"/>
    </source>
</evidence>
<dbReference type="PANTHER" id="PTHR11082">
    <property type="entry name" value="TRNA-DIHYDROURIDINE SYNTHASE"/>
    <property type="match status" value="1"/>
</dbReference>
<gene>
    <name evidence="15" type="ORF">SEMRO_995_G229170.1</name>
</gene>
<comment type="catalytic activity">
    <reaction evidence="12">
        <text>5,6-dihydrouridine(16) in tRNA + NAD(+) = uridine(16) in tRNA + NADH + H(+)</text>
        <dbReference type="Rhea" id="RHEA:53380"/>
        <dbReference type="Rhea" id="RHEA-COMP:13543"/>
        <dbReference type="Rhea" id="RHEA-COMP:13544"/>
        <dbReference type="ChEBI" id="CHEBI:15378"/>
        <dbReference type="ChEBI" id="CHEBI:57540"/>
        <dbReference type="ChEBI" id="CHEBI:57945"/>
        <dbReference type="ChEBI" id="CHEBI:65315"/>
        <dbReference type="ChEBI" id="CHEBI:74443"/>
        <dbReference type="EC" id="1.3.1.88"/>
    </reaction>
    <physiologicalReaction direction="right-to-left" evidence="12">
        <dbReference type="Rhea" id="RHEA:53382"/>
    </physiologicalReaction>
</comment>
<dbReference type="AlphaFoldDB" id="A0A9N8EHB9"/>
<dbReference type="GO" id="GO:0017150">
    <property type="term" value="F:tRNA dihydrouridine synthase activity"/>
    <property type="evidence" value="ECO:0007669"/>
    <property type="project" value="InterPro"/>
</dbReference>
<evidence type="ECO:0000256" key="12">
    <source>
        <dbReference type="ARBA" id="ARBA00048934"/>
    </source>
</evidence>
<evidence type="ECO:0000256" key="5">
    <source>
        <dbReference type="ARBA" id="ARBA00022857"/>
    </source>
</evidence>
<evidence type="ECO:0000256" key="3">
    <source>
        <dbReference type="ARBA" id="ARBA00022643"/>
    </source>
</evidence>
<evidence type="ECO:0000256" key="4">
    <source>
        <dbReference type="ARBA" id="ARBA00022694"/>
    </source>
</evidence>
<comment type="cofactor">
    <cofactor evidence="1">
        <name>FMN</name>
        <dbReference type="ChEBI" id="CHEBI:58210"/>
    </cofactor>
</comment>
<evidence type="ECO:0000259" key="14">
    <source>
        <dbReference type="Pfam" id="PF01207"/>
    </source>
</evidence>
<evidence type="ECO:0000256" key="7">
    <source>
        <dbReference type="ARBA" id="ARBA00023027"/>
    </source>
</evidence>
<dbReference type="CDD" id="cd02801">
    <property type="entry name" value="DUS_like_FMN"/>
    <property type="match status" value="1"/>
</dbReference>
<keyword evidence="7" id="KW-0520">NAD</keyword>
<feature type="domain" description="DUS-like FMN-binding" evidence="14">
    <location>
        <begin position="28"/>
        <end position="72"/>
    </location>
</feature>
<evidence type="ECO:0000256" key="10">
    <source>
        <dbReference type="ARBA" id="ARBA00047287"/>
    </source>
</evidence>
<dbReference type="EMBL" id="CAICTM010000993">
    <property type="protein sequence ID" value="CAB9519179.1"/>
    <property type="molecule type" value="Genomic_DNA"/>
</dbReference>
<dbReference type="InterPro" id="IPR018517">
    <property type="entry name" value="tRNA_hU_synthase_CS"/>
</dbReference>
<dbReference type="InterPro" id="IPR013785">
    <property type="entry name" value="Aldolase_TIM"/>
</dbReference>
<evidence type="ECO:0000256" key="9">
    <source>
        <dbReference type="ARBA" id="ARBA00038890"/>
    </source>
</evidence>
<dbReference type="PANTHER" id="PTHR11082:SF5">
    <property type="entry name" value="TRNA-DIHYDROURIDINE(16_17) SYNTHASE [NAD(P)(+)]-LIKE"/>
    <property type="match status" value="1"/>
</dbReference>
<protein>
    <recommendedName>
        <fullName evidence="9">tRNA-dihydrouridine(16/17) synthase [NAD(P)(+)]</fullName>
        <ecNumber evidence="9">1.3.1.88</ecNumber>
    </recommendedName>
</protein>
<dbReference type="EC" id="1.3.1.88" evidence="9"/>
<evidence type="ECO:0000256" key="2">
    <source>
        <dbReference type="ARBA" id="ARBA00022630"/>
    </source>
</evidence>
<dbReference type="PROSITE" id="PS01136">
    <property type="entry name" value="UPF0034"/>
    <property type="match status" value="1"/>
</dbReference>
<reference evidence="15" key="1">
    <citation type="submission" date="2020-06" db="EMBL/GenBank/DDBJ databases">
        <authorList>
            <consortium name="Plant Systems Biology data submission"/>
        </authorList>
    </citation>
    <scope>NUCLEOTIDE SEQUENCE</scope>
    <source>
        <strain evidence="15">D6</strain>
    </source>
</reference>
<dbReference type="Proteomes" id="UP001153069">
    <property type="component" value="Unassembled WGS sequence"/>
</dbReference>
<keyword evidence="3" id="KW-0288">FMN</keyword>
<accession>A0A9N8EHB9</accession>
<proteinExistence type="inferred from homology"/>
<dbReference type="Gene3D" id="3.20.20.70">
    <property type="entry name" value="Aldolase class I"/>
    <property type="match status" value="1"/>
</dbReference>
<comment type="caution">
    <text evidence="15">The sequence shown here is derived from an EMBL/GenBank/DDBJ whole genome shotgun (WGS) entry which is preliminary data.</text>
</comment>
<comment type="catalytic activity">
    <reaction evidence="11">
        <text>5,6-dihydrouridine(16) in tRNA + NADP(+) = uridine(16) in tRNA + NADPH + H(+)</text>
        <dbReference type="Rhea" id="RHEA:53376"/>
        <dbReference type="Rhea" id="RHEA-COMP:13543"/>
        <dbReference type="Rhea" id="RHEA-COMP:13544"/>
        <dbReference type="ChEBI" id="CHEBI:15378"/>
        <dbReference type="ChEBI" id="CHEBI:57783"/>
        <dbReference type="ChEBI" id="CHEBI:58349"/>
        <dbReference type="ChEBI" id="CHEBI:65315"/>
        <dbReference type="ChEBI" id="CHEBI:74443"/>
        <dbReference type="EC" id="1.3.1.88"/>
    </reaction>
    <physiologicalReaction direction="right-to-left" evidence="11">
        <dbReference type="Rhea" id="RHEA:53378"/>
    </physiologicalReaction>
</comment>
<evidence type="ECO:0000256" key="11">
    <source>
        <dbReference type="ARBA" id="ARBA00047652"/>
    </source>
</evidence>
<comment type="catalytic activity">
    <reaction evidence="10">
        <text>5,6-dihydrouridine(17) in tRNA + NAD(+) = uridine(17) in tRNA + NADH + H(+)</text>
        <dbReference type="Rhea" id="RHEA:53372"/>
        <dbReference type="Rhea" id="RHEA-COMP:13541"/>
        <dbReference type="Rhea" id="RHEA-COMP:13542"/>
        <dbReference type="ChEBI" id="CHEBI:15378"/>
        <dbReference type="ChEBI" id="CHEBI:57540"/>
        <dbReference type="ChEBI" id="CHEBI:57945"/>
        <dbReference type="ChEBI" id="CHEBI:65315"/>
        <dbReference type="ChEBI" id="CHEBI:74443"/>
        <dbReference type="EC" id="1.3.1.88"/>
    </reaction>
    <physiologicalReaction direction="right-to-left" evidence="10">
        <dbReference type="Rhea" id="RHEA:53374"/>
    </physiologicalReaction>
</comment>
<keyword evidence="16" id="KW-1185">Reference proteome</keyword>
<dbReference type="OrthoDB" id="272303at2759"/>
<evidence type="ECO:0000256" key="13">
    <source>
        <dbReference type="ARBA" id="ARBA00049467"/>
    </source>
</evidence>
<evidence type="ECO:0000313" key="16">
    <source>
        <dbReference type="Proteomes" id="UP001153069"/>
    </source>
</evidence>